<keyword evidence="3" id="KW-0347">Helicase</keyword>
<dbReference type="PROSITE" id="PS51206">
    <property type="entry name" value="SF3_HELICASE_1"/>
    <property type="match status" value="1"/>
</dbReference>
<dbReference type="InterPro" id="IPR014015">
    <property type="entry name" value="Helicase_SF3_DNA-vir"/>
</dbReference>
<dbReference type="InterPro" id="IPR006500">
    <property type="entry name" value="Helicase_put_C_phage/plasmid"/>
</dbReference>
<dbReference type="Pfam" id="PF19263">
    <property type="entry name" value="DUF5906"/>
    <property type="match status" value="1"/>
</dbReference>
<sequence length="539" mass="60816">MNHTATASTIPTSPVAMNATSTDTDELVFALSNDEPTAQSTPLPQLTQMATNLVQAISCTTQPQQQQPQNPRDFRPGEIGFADRLADQFGDLLRFDASHQAWMVWTDTHWEKDETGFAVECMKNVATRMKEVEVPVMRAQIQNYGDHFTLRAKELDADAKRLHGKNAICAALALAQSLPQLVTKHRDYDADPLLLNCLSGTVDLRDGSLRSHNRDDLITNITRIPLAETSEGCPRWKRFLLEIMQDDVEMVSYLQRMVGYILTGSTQEQVFFLLHGTGANGKSVFLNVLHRLLGDYGKVADFTTFLDMNRGGAPRNDLAGFAGKRLVVASESAQGKQLDETVMKQFTGGDVISARMLYKDFVEFKPVGKLLLATNHKPKVQGTDYGIWRRMRLIPFLASFKDEQRDPHLEQKLMEEMPAILRWAVEGCIQWREMGLGMPKAIEEAVREYQSSMDTFQHFLDDICETGDNHKESSQRLYDAYKTWAQNSGMRFPMTQPVFNSTLAQRGFTPKRTSRSNVWLGLQLCANKSEQVRGDLCFD</sequence>
<proteinExistence type="predicted"/>
<feature type="domain" description="SF3 helicase" evidence="5">
    <location>
        <begin position="249"/>
        <end position="409"/>
    </location>
</feature>
<dbReference type="RefSeq" id="WP_082437501.1">
    <property type="nucleotide sequence ID" value="NZ_JAMXAX010000037.1"/>
</dbReference>
<dbReference type="InterPro" id="IPR014818">
    <property type="entry name" value="Phage/plasmid_primase_P4_C"/>
</dbReference>
<evidence type="ECO:0000256" key="1">
    <source>
        <dbReference type="ARBA" id="ARBA00022741"/>
    </source>
</evidence>
<evidence type="ECO:0000313" key="7">
    <source>
        <dbReference type="Proteomes" id="UP001595693"/>
    </source>
</evidence>
<dbReference type="InterPro" id="IPR004968">
    <property type="entry name" value="DNA_primase/NTPase_C"/>
</dbReference>
<evidence type="ECO:0000256" key="3">
    <source>
        <dbReference type="ARBA" id="ARBA00022806"/>
    </source>
</evidence>
<evidence type="ECO:0000256" key="2">
    <source>
        <dbReference type="ARBA" id="ARBA00022801"/>
    </source>
</evidence>
<dbReference type="SUPFAM" id="SSF52540">
    <property type="entry name" value="P-loop containing nucleoside triphosphate hydrolases"/>
    <property type="match status" value="1"/>
</dbReference>
<dbReference type="Gene3D" id="3.40.50.300">
    <property type="entry name" value="P-loop containing nucleotide triphosphate hydrolases"/>
    <property type="match status" value="1"/>
</dbReference>
<dbReference type="PANTHER" id="PTHR35372">
    <property type="entry name" value="ATP BINDING PROTEIN-RELATED"/>
    <property type="match status" value="1"/>
</dbReference>
<reference evidence="7" key="1">
    <citation type="journal article" date="2019" name="Int. J. Syst. Evol. Microbiol.">
        <title>The Global Catalogue of Microorganisms (GCM) 10K type strain sequencing project: providing services to taxonomists for standard genome sequencing and annotation.</title>
        <authorList>
            <consortium name="The Broad Institute Genomics Platform"/>
            <consortium name="The Broad Institute Genome Sequencing Center for Infectious Disease"/>
            <person name="Wu L."/>
            <person name="Ma J."/>
        </authorList>
    </citation>
    <scope>NUCLEOTIDE SEQUENCE [LARGE SCALE GENOMIC DNA]</scope>
    <source>
        <strain evidence="7">CCUG 2113</strain>
    </source>
</reference>
<accession>A0ABV8DCY7</accession>
<dbReference type="PANTHER" id="PTHR35372:SF2">
    <property type="entry name" value="SF3 HELICASE DOMAIN-CONTAINING PROTEIN"/>
    <property type="match status" value="1"/>
</dbReference>
<dbReference type="NCBIfam" id="TIGR01613">
    <property type="entry name" value="primase_Cterm"/>
    <property type="match status" value="1"/>
</dbReference>
<keyword evidence="7" id="KW-1185">Reference proteome</keyword>
<dbReference type="Pfam" id="PF08706">
    <property type="entry name" value="D5_N"/>
    <property type="match status" value="1"/>
</dbReference>
<keyword evidence="2" id="KW-0378">Hydrolase</keyword>
<keyword evidence="4" id="KW-0067">ATP-binding</keyword>
<dbReference type="InterPro" id="IPR027417">
    <property type="entry name" value="P-loop_NTPase"/>
</dbReference>
<dbReference type="SMART" id="SM00885">
    <property type="entry name" value="D5_N"/>
    <property type="match status" value="1"/>
</dbReference>
<evidence type="ECO:0000313" key="6">
    <source>
        <dbReference type="EMBL" id="MFC3935875.1"/>
    </source>
</evidence>
<dbReference type="EMBL" id="JBHSAJ010000042">
    <property type="protein sequence ID" value="MFC3935875.1"/>
    <property type="molecule type" value="Genomic_DNA"/>
</dbReference>
<dbReference type="InterPro" id="IPR045455">
    <property type="entry name" value="NrS-1_pol-like_helicase"/>
</dbReference>
<dbReference type="InterPro" id="IPR051620">
    <property type="entry name" value="ORF904-like_C"/>
</dbReference>
<organism evidence="6 7">
    <name type="scientific">Acidovorax facilis</name>
    <dbReference type="NCBI Taxonomy" id="12917"/>
    <lineage>
        <taxon>Bacteria</taxon>
        <taxon>Pseudomonadati</taxon>
        <taxon>Pseudomonadota</taxon>
        <taxon>Betaproteobacteria</taxon>
        <taxon>Burkholderiales</taxon>
        <taxon>Comamonadaceae</taxon>
        <taxon>Acidovorax</taxon>
    </lineage>
</organism>
<evidence type="ECO:0000256" key="4">
    <source>
        <dbReference type="ARBA" id="ARBA00022840"/>
    </source>
</evidence>
<name>A0ABV8DCY7_9BURK</name>
<gene>
    <name evidence="6" type="ORF">ACFOW3_14755</name>
</gene>
<keyword evidence="1" id="KW-0547">Nucleotide-binding</keyword>
<evidence type="ECO:0000259" key="5">
    <source>
        <dbReference type="PROSITE" id="PS51206"/>
    </source>
</evidence>
<dbReference type="Proteomes" id="UP001595693">
    <property type="component" value="Unassembled WGS sequence"/>
</dbReference>
<protein>
    <submittedName>
        <fullName evidence="6">Phage/plasmid primase, P4 family</fullName>
    </submittedName>
</protein>
<comment type="caution">
    <text evidence="6">The sequence shown here is derived from an EMBL/GenBank/DDBJ whole genome shotgun (WGS) entry which is preliminary data.</text>
</comment>
<dbReference type="Pfam" id="PF03288">
    <property type="entry name" value="Pox_D5"/>
    <property type="match status" value="1"/>
</dbReference>